<dbReference type="PRINTS" id="PR00237">
    <property type="entry name" value="GPCRRHODOPSN"/>
</dbReference>
<evidence type="ECO:0000256" key="6">
    <source>
        <dbReference type="SAM" id="Phobius"/>
    </source>
</evidence>
<evidence type="ECO:0000313" key="9">
    <source>
        <dbReference type="Proteomes" id="UP000085678"/>
    </source>
</evidence>
<dbReference type="GeneID" id="106167994"/>
<dbReference type="InterPro" id="IPR017452">
    <property type="entry name" value="GPCR_Rhodpsn_7TM"/>
</dbReference>
<dbReference type="KEGG" id="lak:106167994"/>
<evidence type="ECO:0000256" key="7">
    <source>
        <dbReference type="SAM" id="SignalP"/>
    </source>
</evidence>
<keyword evidence="3 6" id="KW-1133">Transmembrane helix</keyword>
<feature type="region of interest" description="Disordered" evidence="5">
    <location>
        <begin position="318"/>
        <end position="340"/>
    </location>
</feature>
<protein>
    <submittedName>
        <fullName evidence="10">Uncharacterized protein LOC106167994</fullName>
    </submittedName>
</protein>
<feature type="transmembrane region" description="Helical" evidence="6">
    <location>
        <begin position="137"/>
        <end position="157"/>
    </location>
</feature>
<dbReference type="PANTHER" id="PTHR46641">
    <property type="entry name" value="FMRFAMIDE RECEPTOR-RELATED"/>
    <property type="match status" value="1"/>
</dbReference>
<name>A0A1S3IWC3_LINAN</name>
<feature type="domain" description="G-protein coupled receptors family 1 profile" evidence="8">
    <location>
        <begin position="116"/>
        <end position="410"/>
    </location>
</feature>
<feature type="compositionally biased region" description="Polar residues" evidence="5">
    <location>
        <begin position="457"/>
        <end position="473"/>
    </location>
</feature>
<accession>A0A1S3IWC3</accession>
<feature type="transmembrane region" description="Helical" evidence="6">
    <location>
        <begin position="281"/>
        <end position="304"/>
    </location>
</feature>
<keyword evidence="7" id="KW-0732">Signal</keyword>
<keyword evidence="9" id="KW-1185">Reference proteome</keyword>
<feature type="transmembrane region" description="Helical" evidence="6">
    <location>
        <begin position="107"/>
        <end position="125"/>
    </location>
</feature>
<evidence type="ECO:0000256" key="5">
    <source>
        <dbReference type="SAM" id="MobiDB-lite"/>
    </source>
</evidence>
<evidence type="ECO:0000256" key="2">
    <source>
        <dbReference type="ARBA" id="ARBA00022692"/>
    </source>
</evidence>
<feature type="chain" id="PRO_5010302728" evidence="7">
    <location>
        <begin position="28"/>
        <end position="473"/>
    </location>
</feature>
<dbReference type="RefSeq" id="XP_013402363.1">
    <property type="nucleotide sequence ID" value="XM_013546909.2"/>
</dbReference>
<evidence type="ECO:0000313" key="10">
    <source>
        <dbReference type="RefSeq" id="XP_013402363.1"/>
    </source>
</evidence>
<dbReference type="GO" id="GO:0016020">
    <property type="term" value="C:membrane"/>
    <property type="evidence" value="ECO:0007669"/>
    <property type="project" value="UniProtKB-SubCell"/>
</dbReference>
<dbReference type="GO" id="GO:0004930">
    <property type="term" value="F:G protein-coupled receptor activity"/>
    <property type="evidence" value="ECO:0007669"/>
    <property type="project" value="InterPro"/>
</dbReference>
<organism evidence="9 10">
    <name type="scientific">Lingula anatina</name>
    <name type="common">Brachiopod</name>
    <name type="synonym">Lingula unguis</name>
    <dbReference type="NCBI Taxonomy" id="7574"/>
    <lineage>
        <taxon>Eukaryota</taxon>
        <taxon>Metazoa</taxon>
        <taxon>Spiralia</taxon>
        <taxon>Lophotrochozoa</taxon>
        <taxon>Brachiopoda</taxon>
        <taxon>Linguliformea</taxon>
        <taxon>Lingulata</taxon>
        <taxon>Lingulida</taxon>
        <taxon>Linguloidea</taxon>
        <taxon>Lingulidae</taxon>
        <taxon>Lingula</taxon>
    </lineage>
</organism>
<dbReference type="SUPFAM" id="SSF81321">
    <property type="entry name" value="Family A G protein-coupled receptor-like"/>
    <property type="match status" value="1"/>
</dbReference>
<evidence type="ECO:0000256" key="4">
    <source>
        <dbReference type="ARBA" id="ARBA00023136"/>
    </source>
</evidence>
<dbReference type="Gene3D" id="1.20.1070.10">
    <property type="entry name" value="Rhodopsin 7-helix transmembrane proteins"/>
    <property type="match status" value="1"/>
</dbReference>
<dbReference type="OrthoDB" id="6086428at2759"/>
<keyword evidence="2 6" id="KW-0812">Transmembrane</keyword>
<proteinExistence type="predicted"/>
<dbReference type="InterPro" id="IPR052954">
    <property type="entry name" value="GPCR-Ligand_Int"/>
</dbReference>
<reference evidence="10" key="1">
    <citation type="journal article" date="2015" name="Nat. Commun.">
        <title>The Lingula genome provides insights into brachiopod evolution and the origin of phosphate biomineralization.</title>
        <authorList>
            <person name="Luo Y.J."/>
            <person name="Takeuchi T."/>
            <person name="Koyanagi R."/>
            <person name="Yamada L."/>
            <person name="Kanda M."/>
            <person name="Khalturina M."/>
            <person name="Fujie M."/>
            <person name="Yamasaki S.I."/>
            <person name="Endo K."/>
            <person name="Satoh N."/>
        </authorList>
    </citation>
    <scope>NUCLEOTIDE SEQUENCE</scope>
</reference>
<dbReference type="AlphaFoldDB" id="A0A1S3IWC3"/>
<gene>
    <name evidence="10" type="primary">LOC106167994</name>
</gene>
<feature type="signal peptide" evidence="7">
    <location>
        <begin position="1"/>
        <end position="27"/>
    </location>
</feature>
<dbReference type="Pfam" id="PF00001">
    <property type="entry name" value="7tm_1"/>
    <property type="match status" value="1"/>
</dbReference>
<dbReference type="InterPro" id="IPR000276">
    <property type="entry name" value="GPCR_Rhodpsn"/>
</dbReference>
<comment type="subcellular location">
    <subcellularLocation>
        <location evidence="1">Membrane</location>
    </subcellularLocation>
</comment>
<dbReference type="Proteomes" id="UP000085678">
    <property type="component" value="Unplaced"/>
</dbReference>
<feature type="transmembrane region" description="Helical" evidence="6">
    <location>
        <begin position="348"/>
        <end position="369"/>
    </location>
</feature>
<evidence type="ECO:0000256" key="3">
    <source>
        <dbReference type="ARBA" id="ARBA00022989"/>
    </source>
</evidence>
<feature type="transmembrane region" description="Helical" evidence="6">
    <location>
        <begin position="177"/>
        <end position="196"/>
    </location>
</feature>
<dbReference type="InParanoid" id="A0A1S3IWC3"/>
<feature type="region of interest" description="Disordered" evidence="5">
    <location>
        <begin position="454"/>
        <end position="473"/>
    </location>
</feature>
<reference evidence="10" key="2">
    <citation type="submission" date="2025-08" db="UniProtKB">
        <authorList>
            <consortium name="RefSeq"/>
        </authorList>
    </citation>
    <scope>IDENTIFICATION</scope>
</reference>
<feature type="transmembrane region" description="Helical" evidence="6">
    <location>
        <begin position="389"/>
        <end position="412"/>
    </location>
</feature>
<sequence>MMKRRISMAKQFGISTLLLLFFCQGYAEWVFDGYWENVQTSFYGSLPEPEGGNCNLSDYVKCTQIRANESVTTARIRTNYSDYFNVNGTDYELDAQISDYIRYVGRPLIYCIGLICNTLTICVFARKELRRVVTCQFLIAVAVADILILINGVFYWIEYELLTPVMTDSEVICRITVFTVYCGPEISAITLIVMSIERLMRIIDPAAHDRWFSIKKTRLYIVIIVLVMVFLNINIFYTHIYFDECCKKVCWNIYHDSREILELYEETHQTGMLKFYDVYKWVAFVIYWALPVCSLPVINGWLVYEIYLARKRSRGTEQENSLPSHFSGSSDDGESEGEEERKKAEKEVTIMLILVTASYCILTTGFNFIQVGVIDVYGAESEADLIKNSYVFSVFILLFYLNHASNFFLYCISVRPYREELKCMLKPFYECITKPFRTITCGICRRNDEAENDTDETPIQLSESSRSNYGACD</sequence>
<dbReference type="PANTHER" id="PTHR46641:SF25">
    <property type="entry name" value="CNMAMIDE RECEPTOR-RELATED"/>
    <property type="match status" value="1"/>
</dbReference>
<evidence type="ECO:0000259" key="8">
    <source>
        <dbReference type="PROSITE" id="PS50262"/>
    </source>
</evidence>
<dbReference type="PROSITE" id="PS50262">
    <property type="entry name" value="G_PROTEIN_RECEP_F1_2"/>
    <property type="match status" value="1"/>
</dbReference>
<keyword evidence="4 6" id="KW-0472">Membrane</keyword>
<evidence type="ECO:0000256" key="1">
    <source>
        <dbReference type="ARBA" id="ARBA00004370"/>
    </source>
</evidence>
<feature type="transmembrane region" description="Helical" evidence="6">
    <location>
        <begin position="217"/>
        <end position="237"/>
    </location>
</feature>